<dbReference type="Proteomes" id="UP000037530">
    <property type="component" value="Unassembled WGS sequence"/>
</dbReference>
<proteinExistence type="predicted"/>
<reference evidence="2" key="1">
    <citation type="submission" date="2015-08" db="EMBL/GenBank/DDBJ databases">
        <title>Vibrio galatheae sp. nov., a novel member of the Vibrionaceae family isolated from the Solomon Islands.</title>
        <authorList>
            <person name="Giubergia S."/>
            <person name="Machado H."/>
            <person name="Mateiu R.V."/>
            <person name="Gram L."/>
        </authorList>
    </citation>
    <scope>NUCLEOTIDE SEQUENCE [LARGE SCALE GENOMIC DNA]</scope>
    <source>
        <strain evidence="2">DSM 19134</strain>
    </source>
</reference>
<sequence length="110" mass="12239">MLNNNKFTLNGDQWVASILDFKVSLTDKCMTVFHGENEVEGVLRFPDGLTDLNESSFTYSELGNRTAILLPDDSGHVEIVQYGNDLHLNHYNTNGVVVEKLQVASTLAHT</sequence>
<dbReference type="STRING" id="171383.AKJ31_14345"/>
<keyword evidence="2" id="KW-1185">Reference proteome</keyword>
<dbReference type="EMBL" id="LHPI01000013">
    <property type="protein sequence ID" value="KOO06883.1"/>
    <property type="molecule type" value="Genomic_DNA"/>
</dbReference>
<dbReference type="PATRIC" id="fig|171383.3.peg.2931"/>
<accession>A0A0M0HZ21</accession>
<gene>
    <name evidence="1" type="ORF">AKJ31_14345</name>
</gene>
<evidence type="ECO:0000313" key="2">
    <source>
        <dbReference type="Proteomes" id="UP000037530"/>
    </source>
</evidence>
<organism evidence="1 2">
    <name type="scientific">Vibrio hepatarius</name>
    <dbReference type="NCBI Taxonomy" id="171383"/>
    <lineage>
        <taxon>Bacteria</taxon>
        <taxon>Pseudomonadati</taxon>
        <taxon>Pseudomonadota</taxon>
        <taxon>Gammaproteobacteria</taxon>
        <taxon>Vibrionales</taxon>
        <taxon>Vibrionaceae</taxon>
        <taxon>Vibrio</taxon>
        <taxon>Vibrio oreintalis group</taxon>
    </lineage>
</organism>
<evidence type="ECO:0000313" key="1">
    <source>
        <dbReference type="EMBL" id="KOO06883.1"/>
    </source>
</evidence>
<name>A0A0M0HZ21_9VIBR</name>
<comment type="caution">
    <text evidence="1">The sequence shown here is derived from an EMBL/GenBank/DDBJ whole genome shotgun (WGS) entry which is preliminary data.</text>
</comment>
<protein>
    <submittedName>
        <fullName evidence="1">Uncharacterized protein</fullName>
    </submittedName>
</protein>
<dbReference type="AlphaFoldDB" id="A0A0M0HZ21"/>